<comment type="function">
    <text evidence="6">Converts proline to delta-1-pyrroline-5-carboxylate.</text>
</comment>
<dbReference type="GO" id="GO:0004657">
    <property type="term" value="F:proline dehydrogenase activity"/>
    <property type="evidence" value="ECO:0007669"/>
    <property type="project" value="UniProtKB-EC"/>
</dbReference>
<evidence type="ECO:0000256" key="5">
    <source>
        <dbReference type="ARBA" id="ARBA00048779"/>
    </source>
</evidence>
<feature type="compositionally biased region" description="Basic and acidic residues" evidence="7">
    <location>
        <begin position="51"/>
        <end position="80"/>
    </location>
</feature>
<dbReference type="Proteomes" id="UP000234681">
    <property type="component" value="Chromosome 11"/>
</dbReference>
<dbReference type="GO" id="GO:0006562">
    <property type="term" value="P:L-proline catabolic process"/>
    <property type="evidence" value="ECO:0007669"/>
    <property type="project" value="InterPro"/>
</dbReference>
<evidence type="ECO:0000256" key="1">
    <source>
        <dbReference type="ARBA" id="ARBA00004739"/>
    </source>
</evidence>
<evidence type="ECO:0000256" key="7">
    <source>
        <dbReference type="SAM" id="MobiDB-lite"/>
    </source>
</evidence>
<dbReference type="SUPFAM" id="SSF51730">
    <property type="entry name" value="FAD-linked oxidoreductase"/>
    <property type="match status" value="1"/>
</dbReference>
<dbReference type="Gene3D" id="3.20.20.220">
    <property type="match status" value="2"/>
</dbReference>
<evidence type="ECO:0000256" key="4">
    <source>
        <dbReference type="ARBA" id="ARBA00023062"/>
    </source>
</evidence>
<dbReference type="EC" id="1.5.5.2" evidence="6"/>
<evidence type="ECO:0000259" key="8">
    <source>
        <dbReference type="Pfam" id="PF01619"/>
    </source>
</evidence>
<dbReference type="InterPro" id="IPR002872">
    <property type="entry name" value="Proline_DH_dom"/>
</dbReference>
<comment type="cofactor">
    <cofactor evidence="6">
        <name>FAD</name>
        <dbReference type="ChEBI" id="CHEBI:57692"/>
    </cofactor>
</comment>
<evidence type="ECO:0000313" key="11">
    <source>
        <dbReference type="RGD" id="1590932"/>
    </source>
</evidence>
<organism evidence="9 10">
    <name type="scientific">Rattus norvegicus</name>
    <name type="common">Rat</name>
    <dbReference type="NCBI Taxonomy" id="10116"/>
    <lineage>
        <taxon>Eukaryota</taxon>
        <taxon>Metazoa</taxon>
        <taxon>Chordata</taxon>
        <taxon>Craniata</taxon>
        <taxon>Vertebrata</taxon>
        <taxon>Euteleostomi</taxon>
        <taxon>Mammalia</taxon>
        <taxon>Eutheria</taxon>
        <taxon>Euarchontoglires</taxon>
        <taxon>Glires</taxon>
        <taxon>Rodentia</taxon>
        <taxon>Myomorpha</taxon>
        <taxon>Muroidea</taxon>
        <taxon>Muridae</taxon>
        <taxon>Murinae</taxon>
        <taxon>Rattus</taxon>
    </lineage>
</organism>
<dbReference type="InterPro" id="IPR029041">
    <property type="entry name" value="FAD-linked_oxidoreductase-like"/>
</dbReference>
<comment type="pathway">
    <text evidence="1">Amino-acid degradation; L-proline degradation into L-glutamate; L-glutamate from L-proline: step 1/2.</text>
</comment>
<dbReference type="AGR" id="RGD:1590932"/>
<keyword evidence="4 6" id="KW-0642">Proline metabolism</keyword>
<dbReference type="RGD" id="1590932">
    <property type="gene designation" value="Prodh"/>
</dbReference>
<evidence type="ECO:0000256" key="6">
    <source>
        <dbReference type="RuleBase" id="RU364054"/>
    </source>
</evidence>
<dbReference type="Pfam" id="PF01619">
    <property type="entry name" value="Pro_dh"/>
    <property type="match status" value="1"/>
</dbReference>
<evidence type="ECO:0000313" key="9">
    <source>
        <dbReference type="EMBL" id="EDL77920.1"/>
    </source>
</evidence>
<gene>
    <name evidence="11" type="primary">Prodh</name>
    <name evidence="9" type="ORF">rCG_36710</name>
</gene>
<dbReference type="InterPro" id="IPR015659">
    <property type="entry name" value="Proline_oxidase"/>
</dbReference>
<reference evidence="9 10" key="1">
    <citation type="submission" date="2005-09" db="EMBL/GenBank/DDBJ databases">
        <authorList>
            <person name="Mural R.J."/>
            <person name="Li P.W."/>
            <person name="Adams M.D."/>
            <person name="Amanatides P.G."/>
            <person name="Baden-Tillson H."/>
            <person name="Barnstead M."/>
            <person name="Chin S.H."/>
            <person name="Dew I."/>
            <person name="Evans C.A."/>
            <person name="Ferriera S."/>
            <person name="Flanigan M."/>
            <person name="Fosler C."/>
            <person name="Glodek A."/>
            <person name="Gu Z."/>
            <person name="Holt R.A."/>
            <person name="Jennings D."/>
            <person name="Kraft C.L."/>
            <person name="Lu F."/>
            <person name="Nguyen T."/>
            <person name="Nusskern D.R."/>
            <person name="Pfannkoch C.M."/>
            <person name="Sitter C."/>
            <person name="Sutton G.G."/>
            <person name="Venter J.C."/>
            <person name="Wang Z."/>
            <person name="Woodage T."/>
            <person name="Zheng X.H."/>
            <person name="Zhong F."/>
        </authorList>
    </citation>
    <scope>NUCLEOTIDE SEQUENCE [LARGE SCALE GENOMIC DNA]</scope>
    <source>
        <strain>BN</strain>
        <strain evidence="10">Sprague-Dawley</strain>
    </source>
</reference>
<feature type="region of interest" description="Disordered" evidence="7">
    <location>
        <begin position="50"/>
        <end position="80"/>
    </location>
</feature>
<evidence type="ECO:0000313" key="10">
    <source>
        <dbReference type="Proteomes" id="UP000234681"/>
    </source>
</evidence>
<proteinExistence type="inferred from homology"/>
<keyword evidence="6" id="KW-0285">Flavoprotein</keyword>
<keyword evidence="6" id="KW-0274">FAD</keyword>
<dbReference type="EMBL" id="CH473999">
    <property type="protein sequence ID" value="EDL77920.1"/>
    <property type="molecule type" value="Genomic_DNA"/>
</dbReference>
<keyword evidence="3 6" id="KW-0560">Oxidoreductase</keyword>
<accession>A6JSI7</accession>
<dbReference type="PANTHER" id="PTHR13914:SF0">
    <property type="entry name" value="PROLINE DEHYDROGENASE 1, MITOCHONDRIAL"/>
    <property type="match status" value="1"/>
</dbReference>
<evidence type="ECO:0000256" key="2">
    <source>
        <dbReference type="ARBA" id="ARBA00005869"/>
    </source>
</evidence>
<dbReference type="AlphaFoldDB" id="A6JSI7"/>
<protein>
    <recommendedName>
        <fullName evidence="6">Proline dehydrogenase</fullName>
        <ecNumber evidence="6">1.5.5.2</ecNumber>
    </recommendedName>
</protein>
<name>A6JSI7_RAT</name>
<comment type="catalytic activity">
    <reaction evidence="5 6">
        <text>L-proline + a quinone = (S)-1-pyrroline-5-carboxylate + a quinol + H(+)</text>
        <dbReference type="Rhea" id="RHEA:23784"/>
        <dbReference type="ChEBI" id="CHEBI:15378"/>
        <dbReference type="ChEBI" id="CHEBI:17388"/>
        <dbReference type="ChEBI" id="CHEBI:24646"/>
        <dbReference type="ChEBI" id="CHEBI:60039"/>
        <dbReference type="ChEBI" id="CHEBI:132124"/>
        <dbReference type="EC" id="1.5.5.2"/>
    </reaction>
</comment>
<dbReference type="PANTHER" id="PTHR13914">
    <property type="entry name" value="PROLINE OXIDASE"/>
    <property type="match status" value="1"/>
</dbReference>
<sequence>MFERLMKMTFYGHFVAGEDQESIRPLIRHNKAFGVGFILDYGVEEDLSPEEAERKEMESCTSEAERDGSGANKREKQYQVHPAFGDRRDGVISARTYFYASEAKCDNYMENLLQCIEASGGASDGGFSAIKLTALGRPQFLLQFSDVLTRWRQFFHQMAAEQGQAGRPAVDTKLEVAVLQESIAKMGISSRAEIERWFTPETLGVSGTVDLLDWNSLIDSRTQLSRHLVVPNVQRAREAGVRLMIDAEQSYFQPAISRLTLEMQRRFNVDKPFIFNTFQCYLKDAYDNVTIDMELSRREGWCFGAKLVRGAYMAQERARAVEIGYEDPINPTYEATNAMYHRCLNYVLEELKHSTKAEVMVASHNEDTVSFTLCRMKELGLHPADGQVCFGQLLGMCDQISFPLGQAGFPVYKYVPYGPVMEVLPYLSRRALENSSIMKGAQRERQLLWQELCRRLRTGSLFHHPA</sequence>
<evidence type="ECO:0000256" key="3">
    <source>
        <dbReference type="ARBA" id="ARBA00023002"/>
    </source>
</evidence>
<feature type="domain" description="Proline dehydrogenase" evidence="8">
    <location>
        <begin position="100"/>
        <end position="438"/>
    </location>
</feature>
<comment type="similarity">
    <text evidence="2 6">Belongs to the proline oxidase family.</text>
</comment>